<organism evidence="2 3">
    <name type="scientific">Parabacteroides goldsteinii DSM 19448 = WAL 12034</name>
    <dbReference type="NCBI Taxonomy" id="927665"/>
    <lineage>
        <taxon>Bacteria</taxon>
        <taxon>Pseudomonadati</taxon>
        <taxon>Bacteroidota</taxon>
        <taxon>Bacteroidia</taxon>
        <taxon>Bacteroidales</taxon>
        <taxon>Tannerellaceae</taxon>
        <taxon>Parabacteroides</taxon>
    </lineage>
</organism>
<proteinExistence type="predicted"/>
<dbReference type="AlphaFoldDB" id="A0A0F5JAM6"/>
<feature type="chain" id="PRO_5002488919" evidence="1">
    <location>
        <begin position="21"/>
        <end position="148"/>
    </location>
</feature>
<keyword evidence="1" id="KW-0732">Signal</keyword>
<dbReference type="Proteomes" id="UP000033047">
    <property type="component" value="Unassembled WGS sequence"/>
</dbReference>
<evidence type="ECO:0000256" key="1">
    <source>
        <dbReference type="SAM" id="SignalP"/>
    </source>
</evidence>
<name>A0A0F5JAM6_9BACT</name>
<comment type="caution">
    <text evidence="2">The sequence shown here is derived from an EMBL/GenBank/DDBJ whole genome shotgun (WGS) entry which is preliminary data.</text>
</comment>
<dbReference type="RefSeq" id="WP_046146644.1">
    <property type="nucleotide sequence ID" value="NZ_KQ033913.1"/>
</dbReference>
<feature type="signal peptide" evidence="1">
    <location>
        <begin position="1"/>
        <end position="20"/>
    </location>
</feature>
<accession>A0A0F5JAM6</accession>
<evidence type="ECO:0000313" key="3">
    <source>
        <dbReference type="Proteomes" id="UP000033047"/>
    </source>
</evidence>
<sequence length="148" mass="17364">MWNRLLISLLLLLGSQALFSQTWLNKTDKDILLYISENKERIEDSKQTDTLFTLTCQEEDELGRLFEVSYRFNLEKNVCISYERLLPIHRYWATTLLEEASLQEADASGEEIDVDGETLNTLYTFDNFRIQVSLKNDRLSLLYTLPDK</sequence>
<protein>
    <submittedName>
        <fullName evidence="2">Uncharacterized protein</fullName>
    </submittedName>
</protein>
<gene>
    <name evidence="2" type="ORF">HMPREF1535_02888</name>
</gene>
<dbReference type="EMBL" id="AQHV01000013">
    <property type="protein sequence ID" value="KKB54763.1"/>
    <property type="molecule type" value="Genomic_DNA"/>
</dbReference>
<dbReference type="GeneID" id="69979362"/>
<reference evidence="2 3" key="1">
    <citation type="submission" date="2013-04" db="EMBL/GenBank/DDBJ databases">
        <title>The Genome Sequence of Parabacteroides goldsteinii DSM 19448.</title>
        <authorList>
            <consortium name="The Broad Institute Genomics Platform"/>
            <person name="Earl A."/>
            <person name="Ward D."/>
            <person name="Feldgarden M."/>
            <person name="Gevers D."/>
            <person name="Martens E."/>
            <person name="Sakamoto M."/>
            <person name="Benno Y."/>
            <person name="Song Y."/>
            <person name="Liu C."/>
            <person name="Lee J."/>
            <person name="Bolanos M."/>
            <person name="Vaisanen M.L."/>
            <person name="Finegold S.M."/>
            <person name="Walker B."/>
            <person name="Young S."/>
            <person name="Zeng Q."/>
            <person name="Gargeya S."/>
            <person name="Fitzgerald M."/>
            <person name="Haas B."/>
            <person name="Abouelleil A."/>
            <person name="Allen A.W."/>
            <person name="Alvarado L."/>
            <person name="Arachchi H.M."/>
            <person name="Berlin A.M."/>
            <person name="Chapman S.B."/>
            <person name="Gainer-Dewar J."/>
            <person name="Goldberg J."/>
            <person name="Griggs A."/>
            <person name="Gujja S."/>
            <person name="Hansen M."/>
            <person name="Howarth C."/>
            <person name="Imamovic A."/>
            <person name="Ireland A."/>
            <person name="Larimer J."/>
            <person name="McCowan C."/>
            <person name="Murphy C."/>
            <person name="Pearson M."/>
            <person name="Poon T.W."/>
            <person name="Priest M."/>
            <person name="Roberts A."/>
            <person name="Saif S."/>
            <person name="Shea T."/>
            <person name="Sisk P."/>
            <person name="Sykes S."/>
            <person name="Wortman J."/>
            <person name="Nusbaum C."/>
            <person name="Birren B."/>
        </authorList>
    </citation>
    <scope>NUCLEOTIDE SEQUENCE [LARGE SCALE GENOMIC DNA]</scope>
    <source>
        <strain evidence="2 3">DSM 19448</strain>
    </source>
</reference>
<dbReference type="STRING" id="927665.HMPREF1535_02888"/>
<evidence type="ECO:0000313" key="2">
    <source>
        <dbReference type="EMBL" id="KKB54763.1"/>
    </source>
</evidence>
<dbReference type="PATRIC" id="fig|927665.4.peg.2962"/>
<dbReference type="HOGENOM" id="CLU_1757061_0_0_10"/>